<keyword evidence="4" id="KW-1185">Reference proteome</keyword>
<dbReference type="InterPro" id="IPR036280">
    <property type="entry name" value="Multihaem_cyt_sf"/>
</dbReference>
<feature type="domain" description="Cytochrome c-552/4" evidence="2">
    <location>
        <begin position="17"/>
        <end position="63"/>
    </location>
</feature>
<dbReference type="AlphaFoldDB" id="A0ABD5TCK3"/>
<reference evidence="3 4" key="1">
    <citation type="journal article" date="2019" name="Int. J. Syst. Evol. Microbiol.">
        <title>The Global Catalogue of Microorganisms (GCM) 10K type strain sequencing project: providing services to taxonomists for standard genome sequencing and annotation.</title>
        <authorList>
            <consortium name="The Broad Institute Genomics Platform"/>
            <consortium name="The Broad Institute Genome Sequencing Center for Infectious Disease"/>
            <person name="Wu L."/>
            <person name="Ma J."/>
        </authorList>
    </citation>
    <scope>NUCLEOTIDE SEQUENCE [LARGE SCALE GENOMIC DNA]</scope>
    <source>
        <strain evidence="3 4">SYNS20</strain>
    </source>
</reference>
<dbReference type="InterPro" id="IPR023155">
    <property type="entry name" value="Cyt_c-552/4"/>
</dbReference>
<comment type="caution">
    <text evidence="3">The sequence shown here is derived from an EMBL/GenBank/DDBJ whole genome shotgun (WGS) entry which is preliminary data.</text>
</comment>
<evidence type="ECO:0000259" key="2">
    <source>
        <dbReference type="Pfam" id="PF13435"/>
    </source>
</evidence>
<sequence length="85" mass="9248">MEPGPPPPGLPDWRHETCASCHPAEAEAWARSGHATARTNFVFQRALTEERPDWCVRCHAPLAAPLASKDGASPPSREAPPRSRV</sequence>
<organism evidence="3 4">
    <name type="scientific">Halobaculum halobium</name>
    <dbReference type="NCBI Taxonomy" id="3032281"/>
    <lineage>
        <taxon>Archaea</taxon>
        <taxon>Methanobacteriati</taxon>
        <taxon>Methanobacteriota</taxon>
        <taxon>Stenosarchaea group</taxon>
        <taxon>Halobacteria</taxon>
        <taxon>Halobacteriales</taxon>
        <taxon>Haloferacaceae</taxon>
        <taxon>Halobaculum</taxon>
    </lineage>
</organism>
<proteinExistence type="predicted"/>
<dbReference type="SUPFAM" id="SSF48695">
    <property type="entry name" value="Multiheme cytochromes"/>
    <property type="match status" value="1"/>
</dbReference>
<dbReference type="EMBL" id="JBHSWX010000004">
    <property type="protein sequence ID" value="MFC6784962.1"/>
    <property type="molecule type" value="Genomic_DNA"/>
</dbReference>
<dbReference type="RefSeq" id="WP_390214418.1">
    <property type="nucleotide sequence ID" value="NZ_JBHSWX010000004.1"/>
</dbReference>
<feature type="region of interest" description="Disordered" evidence="1">
    <location>
        <begin position="65"/>
        <end position="85"/>
    </location>
</feature>
<evidence type="ECO:0000256" key="1">
    <source>
        <dbReference type="SAM" id="MobiDB-lite"/>
    </source>
</evidence>
<dbReference type="Gene3D" id="1.10.1130.10">
    <property type="entry name" value="Flavocytochrome C3, Chain A"/>
    <property type="match status" value="1"/>
</dbReference>
<accession>A0ABD5TCK3</accession>
<dbReference type="Pfam" id="PF13435">
    <property type="entry name" value="Cytochrome_C554"/>
    <property type="match status" value="1"/>
</dbReference>
<evidence type="ECO:0000313" key="3">
    <source>
        <dbReference type="EMBL" id="MFC6784962.1"/>
    </source>
</evidence>
<evidence type="ECO:0000313" key="4">
    <source>
        <dbReference type="Proteomes" id="UP001596443"/>
    </source>
</evidence>
<name>A0ABD5TCK3_9EURY</name>
<dbReference type="Proteomes" id="UP001596443">
    <property type="component" value="Unassembled WGS sequence"/>
</dbReference>
<gene>
    <name evidence="3" type="ORF">ACFQFD_02850</name>
</gene>
<protein>
    <submittedName>
        <fullName evidence="3">Multiheme c-type cytochrome</fullName>
    </submittedName>
</protein>